<protein>
    <submittedName>
        <fullName evidence="2">EcsC family protein</fullName>
    </submittedName>
</protein>
<evidence type="ECO:0000313" key="3">
    <source>
        <dbReference type="Proteomes" id="UP001328733"/>
    </source>
</evidence>
<organism evidence="2 3">
    <name type="scientific">Pannus brasiliensis CCIBt3594</name>
    <dbReference type="NCBI Taxonomy" id="1427578"/>
    <lineage>
        <taxon>Bacteria</taxon>
        <taxon>Bacillati</taxon>
        <taxon>Cyanobacteriota</taxon>
        <taxon>Cyanophyceae</taxon>
        <taxon>Oscillatoriophycideae</taxon>
        <taxon>Chroococcales</taxon>
        <taxon>Microcystaceae</taxon>
        <taxon>Pannus</taxon>
    </lineage>
</organism>
<keyword evidence="3" id="KW-1185">Reference proteome</keyword>
<dbReference type="Proteomes" id="UP001328733">
    <property type="component" value="Unassembled WGS sequence"/>
</dbReference>
<feature type="transmembrane region" description="Helical" evidence="1">
    <location>
        <begin position="311"/>
        <end position="332"/>
    </location>
</feature>
<evidence type="ECO:0000313" key="2">
    <source>
        <dbReference type="EMBL" id="MEG3438526.1"/>
    </source>
</evidence>
<proteinExistence type="predicted"/>
<dbReference type="EMBL" id="JBAFSM010000030">
    <property type="protein sequence ID" value="MEG3438526.1"/>
    <property type="molecule type" value="Genomic_DNA"/>
</dbReference>
<comment type="caution">
    <text evidence="2">The sequence shown here is derived from an EMBL/GenBank/DDBJ whole genome shotgun (WGS) entry which is preliminary data.</text>
</comment>
<name>A0AAW9QWN0_9CHRO</name>
<dbReference type="RefSeq" id="WP_332866006.1">
    <property type="nucleotide sequence ID" value="NZ_JBAFSM010000030.1"/>
</dbReference>
<gene>
    <name evidence="2" type="ORF">V0288_15450</name>
</gene>
<dbReference type="Pfam" id="PF12787">
    <property type="entry name" value="EcsC"/>
    <property type="match status" value="1"/>
</dbReference>
<reference evidence="2 3" key="1">
    <citation type="submission" date="2024-01" db="EMBL/GenBank/DDBJ databases">
        <title>Genomic insights into the taxonomy and metabolism of the cyanobacterium Pannus brasiliensis CCIBt3594.</title>
        <authorList>
            <person name="Machado M."/>
            <person name="Botero N.B."/>
            <person name="Andreote A.P.D."/>
            <person name="Feitosa A.M.T."/>
            <person name="Popin R."/>
            <person name="Sivonen K."/>
            <person name="Fiore M.F."/>
        </authorList>
    </citation>
    <scope>NUCLEOTIDE SEQUENCE [LARGE SCALE GENOMIC DNA]</scope>
    <source>
        <strain evidence="2 3">CCIBt3594</strain>
    </source>
</reference>
<sequence>MVTADYQIVHDIPGRVRLRVPGFRHDPRYTLTVQGLLEAIEPVLDTRVVPVNETLVIQYEHQALSEAGFRQKLTDILSLARDPDFDGPFSVRWPGYHSSGLTLYEFARAREIKHWWSDLPEGLTTAVAEISGTVVKILEPLLPDWAIERALRSIDHLARKAPEALDLWRSKAKVAHPRDPRAVSLEECDRLVEKIRQETLEFSIVEGAISGLLGPVGEIANVPVFVFQALESIHRIGSCYGYSPTTEEERNFAYTILGAALAATPSEKRQAVKNIQESHARFYRQAFGDTLTEFGSKSAVGLMRDPILGQLVVYLAPGAIVGALLIVFAVFFDLNKDFFLDRGVIASARHAYQLRWLLDNGKLSPVTGAEVIQ</sequence>
<dbReference type="InterPro" id="IPR024787">
    <property type="entry name" value="EcsC"/>
</dbReference>
<keyword evidence="1" id="KW-1133">Transmembrane helix</keyword>
<keyword evidence="1" id="KW-0472">Membrane</keyword>
<keyword evidence="1" id="KW-0812">Transmembrane</keyword>
<evidence type="ECO:0000256" key="1">
    <source>
        <dbReference type="SAM" id="Phobius"/>
    </source>
</evidence>
<dbReference type="AlphaFoldDB" id="A0AAW9QWN0"/>
<accession>A0AAW9QWN0</accession>